<dbReference type="Proteomes" id="UP000193884">
    <property type="component" value="Unassembled WGS sequence"/>
</dbReference>
<evidence type="ECO:0000313" key="3">
    <source>
        <dbReference type="EMBL" id="OSJ34620.1"/>
    </source>
</evidence>
<dbReference type="EMBL" id="NAFK01000121">
    <property type="protein sequence ID" value="OSJ34620.1"/>
    <property type="molecule type" value="Genomic_DNA"/>
</dbReference>
<keyword evidence="1" id="KW-0472">Membrane</keyword>
<dbReference type="InterPro" id="IPR018712">
    <property type="entry name" value="Tle1-like_cat"/>
</dbReference>
<keyword evidence="1" id="KW-1133">Transmembrane helix</keyword>
<keyword evidence="1" id="KW-0812">Transmembrane</keyword>
<dbReference type="PANTHER" id="PTHR33840:SF1">
    <property type="entry name" value="TLE1 PHOSPHOLIPASE DOMAIN-CONTAINING PROTEIN"/>
    <property type="match status" value="1"/>
</dbReference>
<protein>
    <recommendedName>
        <fullName evidence="2">T6SS Phospholipase effector Tle1-like catalytic domain-containing protein</fullName>
    </recommendedName>
</protein>
<dbReference type="Pfam" id="PF09994">
    <property type="entry name" value="T6SS_Tle1-like_cat"/>
    <property type="match status" value="1"/>
</dbReference>
<evidence type="ECO:0000256" key="1">
    <source>
        <dbReference type="SAM" id="Phobius"/>
    </source>
</evidence>
<gene>
    <name evidence="3" type="ORF">BST63_03370</name>
</gene>
<dbReference type="PANTHER" id="PTHR33840">
    <property type="match status" value="1"/>
</dbReference>
<feature type="transmembrane region" description="Helical" evidence="1">
    <location>
        <begin position="116"/>
        <end position="136"/>
    </location>
</feature>
<feature type="transmembrane region" description="Helical" evidence="1">
    <location>
        <begin position="148"/>
        <end position="170"/>
    </location>
</feature>
<comment type="caution">
    <text evidence="3">The sequence shown here is derived from an EMBL/GenBank/DDBJ whole genome shotgun (WGS) entry which is preliminary data.</text>
</comment>
<evidence type="ECO:0000259" key="2">
    <source>
        <dbReference type="Pfam" id="PF09994"/>
    </source>
</evidence>
<feature type="domain" description="T6SS Phospholipase effector Tle1-like catalytic" evidence="2">
    <location>
        <begin position="1"/>
        <end position="115"/>
    </location>
</feature>
<reference evidence="3 4" key="1">
    <citation type="submission" date="2017-03" db="EMBL/GenBank/DDBJ databases">
        <title>Whole genome sequences of fourteen strains of Bradyrhizobium canariense and one strain of Bradyrhizobium japonicum isolated from Lupinus (Papilionoideae: Genisteae) species in Algeria.</title>
        <authorList>
            <person name="Crovadore J."/>
            <person name="Chekireb D."/>
            <person name="Brachmann A."/>
            <person name="Chablais R."/>
            <person name="Cochard B."/>
            <person name="Lefort F."/>
        </authorList>
    </citation>
    <scope>NUCLEOTIDE SEQUENCE [LARGE SCALE GENOMIC DNA]</scope>
    <source>
        <strain evidence="3 4">UBMAN05</strain>
    </source>
</reference>
<sequence length="235" mass="26221">MIGFSRGAYTVRSVAGVMTYCGVPRHMPDGSPLRRDPKSIHKLAEHAVKDVYQFCPSYSRKILGYRRFLLETREAIAAQFRQQYGSTTTVNGAEHANVFPYFIGVFDTVAALGHKYLGTAHVATGIALLIGLHWLGGFLQPILPWAGWATWILSYLGIATALIAFLMNYLEIAPPLTGYGFLKRLRTLHFAPPKHKFYDTTLNPNVGYAKHAISIDENRGDWIDLFVESALGEVF</sequence>
<keyword evidence="4" id="KW-1185">Reference proteome</keyword>
<evidence type="ECO:0000313" key="4">
    <source>
        <dbReference type="Proteomes" id="UP000193884"/>
    </source>
</evidence>
<proteinExistence type="predicted"/>
<accession>A0ABX3XAX4</accession>
<name>A0ABX3XAX4_9BRAD</name>
<organism evidence="3 4">
    <name type="scientific">Bradyrhizobium canariense</name>
    <dbReference type="NCBI Taxonomy" id="255045"/>
    <lineage>
        <taxon>Bacteria</taxon>
        <taxon>Pseudomonadati</taxon>
        <taxon>Pseudomonadota</taxon>
        <taxon>Alphaproteobacteria</taxon>
        <taxon>Hyphomicrobiales</taxon>
        <taxon>Nitrobacteraceae</taxon>
        <taxon>Bradyrhizobium</taxon>
    </lineage>
</organism>